<dbReference type="InterPro" id="IPR011989">
    <property type="entry name" value="ARM-like"/>
</dbReference>
<dbReference type="OrthoDB" id="79687at2759"/>
<dbReference type="Proteomes" id="UP000230750">
    <property type="component" value="Unassembled WGS sequence"/>
</dbReference>
<proteinExistence type="predicted"/>
<sequence length="251" mass="28332">MFDYSTDIAAMIELSSMKHAIIPRIKKLCLETDRLSDKFNPMAIGLGSGCLVCIGKLLEHMDKWFVLDEVLPMVMQIPSKEPAVLMGILGIIKMTISHKKLGITKDIAATKVLPFLFPLCIDNSLNLNQFNAYMTTIKELVTKVETDHKGKLEQLNSLQEEHKTSLQFAQKLQDDKSATSDPFVTLEKKPAAKPEPSGEYYHTAELKFDAFRTAEKVKVNKCISQLSLTSLWRQCSKALAWRTIWDLALKN</sequence>
<dbReference type="STRING" id="307972.A0A2G8LCM6"/>
<evidence type="ECO:0000313" key="1">
    <source>
        <dbReference type="EMBL" id="PIK58004.1"/>
    </source>
</evidence>
<keyword evidence="2" id="KW-1185">Reference proteome</keyword>
<dbReference type="EMBL" id="MRZV01000126">
    <property type="protein sequence ID" value="PIK58004.1"/>
    <property type="molecule type" value="Genomic_DNA"/>
</dbReference>
<protein>
    <submittedName>
        <fullName evidence="1">Putative SCY1-like protein 2-like</fullName>
    </submittedName>
</protein>
<dbReference type="InterPro" id="IPR051177">
    <property type="entry name" value="CIK-Related_Protein"/>
</dbReference>
<dbReference type="PANTHER" id="PTHR12984">
    <property type="entry name" value="SCY1-RELATED S/T PROTEIN KINASE-LIKE"/>
    <property type="match status" value="1"/>
</dbReference>
<evidence type="ECO:0000313" key="2">
    <source>
        <dbReference type="Proteomes" id="UP000230750"/>
    </source>
</evidence>
<reference evidence="1 2" key="1">
    <citation type="journal article" date="2017" name="PLoS Biol.">
        <title>The sea cucumber genome provides insights into morphological evolution and visceral regeneration.</title>
        <authorList>
            <person name="Zhang X."/>
            <person name="Sun L."/>
            <person name="Yuan J."/>
            <person name="Sun Y."/>
            <person name="Gao Y."/>
            <person name="Zhang L."/>
            <person name="Li S."/>
            <person name="Dai H."/>
            <person name="Hamel J.F."/>
            <person name="Liu C."/>
            <person name="Yu Y."/>
            <person name="Liu S."/>
            <person name="Lin W."/>
            <person name="Guo K."/>
            <person name="Jin S."/>
            <person name="Xu P."/>
            <person name="Storey K.B."/>
            <person name="Huan P."/>
            <person name="Zhang T."/>
            <person name="Zhou Y."/>
            <person name="Zhang J."/>
            <person name="Lin C."/>
            <person name="Li X."/>
            <person name="Xing L."/>
            <person name="Huo D."/>
            <person name="Sun M."/>
            <person name="Wang L."/>
            <person name="Mercier A."/>
            <person name="Li F."/>
            <person name="Yang H."/>
            <person name="Xiang J."/>
        </authorList>
    </citation>
    <scope>NUCLEOTIDE SEQUENCE [LARGE SCALE GENOMIC DNA]</scope>
    <source>
        <strain evidence="1">Shaxun</strain>
        <tissue evidence="1">Muscle</tissue>
    </source>
</reference>
<name>A0A2G8LCM6_STIJA</name>
<gene>
    <name evidence="1" type="ORF">BSL78_05092</name>
</gene>
<organism evidence="1 2">
    <name type="scientific">Stichopus japonicus</name>
    <name type="common">Sea cucumber</name>
    <dbReference type="NCBI Taxonomy" id="307972"/>
    <lineage>
        <taxon>Eukaryota</taxon>
        <taxon>Metazoa</taxon>
        <taxon>Echinodermata</taxon>
        <taxon>Eleutherozoa</taxon>
        <taxon>Echinozoa</taxon>
        <taxon>Holothuroidea</taxon>
        <taxon>Aspidochirotacea</taxon>
        <taxon>Aspidochirotida</taxon>
        <taxon>Stichopodidae</taxon>
        <taxon>Apostichopus</taxon>
    </lineage>
</organism>
<comment type="caution">
    <text evidence="1">The sequence shown here is derived from an EMBL/GenBank/DDBJ whole genome shotgun (WGS) entry which is preliminary data.</text>
</comment>
<accession>A0A2G8LCM6</accession>
<dbReference type="AlphaFoldDB" id="A0A2G8LCM6"/>
<dbReference type="PANTHER" id="PTHR12984:SF6">
    <property type="entry name" value="SCY1-LIKE PROTEIN 2"/>
    <property type="match status" value="1"/>
</dbReference>
<dbReference type="Gene3D" id="1.25.10.10">
    <property type="entry name" value="Leucine-rich Repeat Variant"/>
    <property type="match status" value="1"/>
</dbReference>